<dbReference type="Gene3D" id="3.10.20.720">
    <property type="match status" value="1"/>
</dbReference>
<dbReference type="GeneID" id="66114582"/>
<evidence type="ECO:0000313" key="2">
    <source>
        <dbReference type="Proteomes" id="UP000790833"/>
    </source>
</evidence>
<dbReference type="Pfam" id="PF05238">
    <property type="entry name" value="CENP-N"/>
    <property type="match status" value="1"/>
</dbReference>
<dbReference type="AlphaFoldDB" id="A0A9P8AH95"/>
<protein>
    <recommendedName>
        <fullName evidence="3">CHL4-domain-containing protein</fullName>
    </recommendedName>
</protein>
<dbReference type="GO" id="GO:0034080">
    <property type="term" value="P:CENP-A containing chromatin assembly"/>
    <property type="evidence" value="ECO:0007669"/>
    <property type="project" value="InterPro"/>
</dbReference>
<evidence type="ECO:0008006" key="3">
    <source>
        <dbReference type="Google" id="ProtNLM"/>
    </source>
</evidence>
<comment type="caution">
    <text evidence="1">The sequence shown here is derived from an EMBL/GenBank/DDBJ whole genome shotgun (WGS) entry which is preliminary data.</text>
</comment>
<proteinExistence type="predicted"/>
<reference evidence="1" key="1">
    <citation type="submission" date="2021-03" db="EMBL/GenBank/DDBJ databases">
        <authorList>
            <person name="Palmer J.M."/>
        </authorList>
    </citation>
    <scope>NUCLEOTIDE SEQUENCE</scope>
    <source>
        <strain evidence="1">ARV_011</strain>
    </source>
</reference>
<organism evidence="1 2">
    <name type="scientific">Scheffersomyces spartinae</name>
    <dbReference type="NCBI Taxonomy" id="45513"/>
    <lineage>
        <taxon>Eukaryota</taxon>
        <taxon>Fungi</taxon>
        <taxon>Dikarya</taxon>
        <taxon>Ascomycota</taxon>
        <taxon>Saccharomycotina</taxon>
        <taxon>Pichiomycetes</taxon>
        <taxon>Debaryomycetaceae</taxon>
        <taxon>Scheffersomyces</taxon>
    </lineage>
</organism>
<gene>
    <name evidence="1" type="ORF">KQ657_001208</name>
</gene>
<dbReference type="OrthoDB" id="6585699at2759"/>
<evidence type="ECO:0000313" key="1">
    <source>
        <dbReference type="EMBL" id="KAG7193091.1"/>
    </source>
</evidence>
<dbReference type="EMBL" id="JAHMUF010000014">
    <property type="protein sequence ID" value="KAG7193091.1"/>
    <property type="molecule type" value="Genomic_DNA"/>
</dbReference>
<dbReference type="InterPro" id="IPR007902">
    <property type="entry name" value="Chl4/mis15/CENP-N"/>
</dbReference>
<dbReference type="Proteomes" id="UP000790833">
    <property type="component" value="Unassembled WGS sequence"/>
</dbReference>
<name>A0A9P8AH95_9ASCO</name>
<sequence>MSKRSHNTLLSTYIPTISRRVVINILKRLPKVSLIELVYVWPKQKNTQPQLDKENSSQQQHQLNEKVCQYALSLKKDPSKVTKLLLIDKIIYDYWPQGLNILQLSQVDCQLLVDRPNSYSWVLSTVKDSQEKETAIAINPKPFLNKLAQDLGQFYLHYLYVCRHPEYPLVIIRIQLFEFLHPHQNIHHHPHSKINLNSHKPYFIAIPINSPHIIHSPGDDIVTKIMLQAVERNLPQNQRNPYHIVSNPLNSITKSLDSMYILNGSSRFGNSLGAWSAYADGIIDILPLSDGLDHHCITRASKESYTDEDKALVQLKKIANLRFKGTIDGKMKSDKFFDQLGHRQKLKRRRLMYSDVDDDQYHHDEDDNDNENMTVQNQFSSITPSNYAEFMIKEAMGSSNKKSSITVKLTGSDVFAGLHQLSVSTTVEDQMIVNPRTIPSWLTGEEKSCRLTIEDGKVQL</sequence>
<dbReference type="RefSeq" id="XP_043048640.1">
    <property type="nucleotide sequence ID" value="XM_043192008.1"/>
</dbReference>
<accession>A0A9P8AH95</accession>
<dbReference type="GO" id="GO:0007059">
    <property type="term" value="P:chromosome segregation"/>
    <property type="evidence" value="ECO:0007669"/>
    <property type="project" value="InterPro"/>
</dbReference>
<keyword evidence="2" id="KW-1185">Reference proteome</keyword>